<dbReference type="SUPFAM" id="SSF101322">
    <property type="entry name" value="YcfC-like"/>
    <property type="match status" value="1"/>
</dbReference>
<keyword evidence="3 4" id="KW-0472">Membrane</keyword>
<dbReference type="PANTHER" id="PTHR38100:SF1">
    <property type="entry name" value="HIGH FREQUENCY LYSOGENIZATION PROTEIN HFLD"/>
    <property type="match status" value="1"/>
</dbReference>
<comment type="subcellular location">
    <subcellularLocation>
        <location evidence="4">Cytoplasm</location>
    </subcellularLocation>
    <subcellularLocation>
        <location evidence="4">Cell membrane</location>
        <topology evidence="4">Peripheral membrane protein</topology>
        <orientation evidence="4">Cytoplasmic side</orientation>
    </subcellularLocation>
</comment>
<dbReference type="Pfam" id="PF04356">
    <property type="entry name" value="DUF489"/>
    <property type="match status" value="1"/>
</dbReference>
<protein>
    <recommendedName>
        <fullName evidence="4">High frequency lysogenization protein HflD homolog</fullName>
    </recommendedName>
</protein>
<dbReference type="PANTHER" id="PTHR38100">
    <property type="entry name" value="HIGH FREQUENCY LYSOGENIZATION PROTEIN HFLD"/>
    <property type="match status" value="1"/>
</dbReference>
<evidence type="ECO:0000313" key="5">
    <source>
        <dbReference type="EMBL" id="SFK44693.1"/>
    </source>
</evidence>
<gene>
    <name evidence="4" type="primary">hflD</name>
    <name evidence="5" type="ORF">SAMN04488079_11158</name>
</gene>
<evidence type="ECO:0000256" key="4">
    <source>
        <dbReference type="HAMAP-Rule" id="MF_00695"/>
    </source>
</evidence>
<proteinExistence type="inferred from homology"/>
<dbReference type="STRING" id="45496.SAMN04488079_11158"/>
<dbReference type="HAMAP" id="MF_00695">
    <property type="entry name" value="HflD_protein"/>
    <property type="match status" value="1"/>
</dbReference>
<comment type="similarity">
    <text evidence="4">Belongs to the HflD family.</text>
</comment>
<evidence type="ECO:0000313" key="6">
    <source>
        <dbReference type="Proteomes" id="UP000198924"/>
    </source>
</evidence>
<dbReference type="InterPro" id="IPR007451">
    <property type="entry name" value="HflD"/>
</dbReference>
<evidence type="ECO:0000256" key="2">
    <source>
        <dbReference type="ARBA" id="ARBA00022490"/>
    </source>
</evidence>
<dbReference type="EMBL" id="FOSH01000011">
    <property type="protein sequence ID" value="SFK44693.1"/>
    <property type="molecule type" value="Genomic_DNA"/>
</dbReference>
<keyword evidence="1 4" id="KW-1003">Cell membrane</keyword>
<dbReference type="Gene3D" id="1.10.3890.10">
    <property type="entry name" value="HflD-like"/>
    <property type="match status" value="1"/>
</dbReference>
<dbReference type="RefSeq" id="WP_091714258.1">
    <property type="nucleotide sequence ID" value="NZ_FOSH01000011.1"/>
</dbReference>
<dbReference type="AlphaFoldDB" id="A0A1I3ZKU8"/>
<reference evidence="6" key="1">
    <citation type="submission" date="2016-10" db="EMBL/GenBank/DDBJ databases">
        <authorList>
            <person name="Varghese N."/>
            <person name="Submissions S."/>
        </authorList>
    </citation>
    <scope>NUCLEOTIDE SEQUENCE [LARGE SCALE GENOMIC DNA]</scope>
    <source>
        <strain evidence="6">DSM 11578</strain>
    </source>
</reference>
<dbReference type="GO" id="GO:0005737">
    <property type="term" value="C:cytoplasm"/>
    <property type="evidence" value="ECO:0007669"/>
    <property type="project" value="UniProtKB-SubCell"/>
</dbReference>
<evidence type="ECO:0000256" key="3">
    <source>
        <dbReference type="ARBA" id="ARBA00023136"/>
    </source>
</evidence>
<organism evidence="5 6">
    <name type="scientific">Methylophaga sulfidovorans</name>
    <dbReference type="NCBI Taxonomy" id="45496"/>
    <lineage>
        <taxon>Bacteria</taxon>
        <taxon>Pseudomonadati</taxon>
        <taxon>Pseudomonadota</taxon>
        <taxon>Gammaproteobacteria</taxon>
        <taxon>Thiotrichales</taxon>
        <taxon>Piscirickettsiaceae</taxon>
        <taxon>Methylophaga</taxon>
    </lineage>
</organism>
<dbReference type="OrthoDB" id="9788031at2"/>
<dbReference type="NCBIfam" id="NF001246">
    <property type="entry name" value="PRK00218.1-2"/>
    <property type="match status" value="1"/>
</dbReference>
<dbReference type="InterPro" id="IPR035932">
    <property type="entry name" value="HflD-like_sf"/>
</dbReference>
<evidence type="ECO:0000256" key="1">
    <source>
        <dbReference type="ARBA" id="ARBA00022475"/>
    </source>
</evidence>
<dbReference type="Proteomes" id="UP000198924">
    <property type="component" value="Unassembled WGS sequence"/>
</dbReference>
<name>A0A1I3ZKU8_9GAMM</name>
<dbReference type="GO" id="GO:0005886">
    <property type="term" value="C:plasma membrane"/>
    <property type="evidence" value="ECO:0007669"/>
    <property type="project" value="UniProtKB-SubCell"/>
</dbReference>
<keyword evidence="2 4" id="KW-0963">Cytoplasm</keyword>
<keyword evidence="6" id="KW-1185">Reference proteome</keyword>
<accession>A0A1I3ZKU8</accession>
<sequence length="210" mass="23532">MSISPRLRDRTIAISAVVQAATLVQQVAETGQVDNTDMKVMLESLLVENAPDTESVYGSVSQLRTGIEALNTQLSKKKDKKDVTLLRYVVSLLHLERQLAKQPEMLALIDREIQQVPAQIDYFGDILSPQVIARFADIYQRTLSELKPRIQVYGDPGFLQQPDNINLVRALLLTGIRAAVLWQQKGGRRWQFLFQSGKLLSATEALSSEI</sequence>